<sequence>MINSATTPIVAAVNALQGDVNGIKCKLPETVTLPYSCATAVPT</sequence>
<evidence type="ECO:0000313" key="1">
    <source>
        <dbReference type="EMBL" id="DAF44462.1"/>
    </source>
</evidence>
<protein>
    <submittedName>
        <fullName evidence="1">Uncharacterized protein</fullName>
    </submittedName>
</protein>
<dbReference type="EMBL" id="BK032511">
    <property type="protein sequence ID" value="DAF44462.1"/>
    <property type="molecule type" value="Genomic_DNA"/>
</dbReference>
<reference evidence="1" key="1">
    <citation type="journal article" date="2021" name="Proc. Natl. Acad. Sci. U.S.A.">
        <title>A Catalog of Tens of Thousands of Viruses from Human Metagenomes Reveals Hidden Associations with Chronic Diseases.</title>
        <authorList>
            <person name="Tisza M.J."/>
            <person name="Buck C.B."/>
        </authorList>
    </citation>
    <scope>NUCLEOTIDE SEQUENCE</scope>
    <source>
        <strain evidence="1">Ct8Lf7</strain>
    </source>
</reference>
<accession>A0A8S5S0F2</accession>
<proteinExistence type="predicted"/>
<organism evidence="1">
    <name type="scientific">Podoviridae sp. ct8Lf7</name>
    <dbReference type="NCBI Taxonomy" id="2827723"/>
    <lineage>
        <taxon>Viruses</taxon>
        <taxon>Duplodnaviria</taxon>
        <taxon>Heunggongvirae</taxon>
        <taxon>Uroviricota</taxon>
        <taxon>Caudoviricetes</taxon>
    </lineage>
</organism>
<name>A0A8S5S0F2_9CAUD</name>